<dbReference type="InterPro" id="IPR036047">
    <property type="entry name" value="F-box-like_dom_sf"/>
</dbReference>
<evidence type="ECO:0000259" key="1">
    <source>
        <dbReference type="PROSITE" id="PS50181"/>
    </source>
</evidence>
<sequence>MVGRNTQTLICGQGSSQGSQEEDVISQLPDQLISDILYHLHTKEVVTTSLLSTRWRNLWKLVPGLDLDTCKFPNFNALASFAHRFFSFHMETEITRLRLRISARDYHHHKSNDENYVPLWIEAALTRHRTQHLDVYFGYYYPSNKVEIPLSVFTCERLVHLRLFGAHLFNAESVSLPCLKIIHLEYVRAPNEATLEKLISGSPVLEDLTIIRCNDRYADNAKVLQVGSQTVKRIDIDQFAQLVISDAPLLQFFRVRVYLKETFKIIINSGFSAKVDVDLSAGCEFNPLISTVGDLLTGISTVGGDLVLSRDICKVMYQYSKIEQLPQFGLLSSLCVSLLASDLTWLPEILENCPKLKSLFLVWYGNSEMVPDDEMSEISLPPMIECLLSSLEFVDIKTRVSGDDTEMKLVWYFLVNSLILKKLTVRLDSHPTKDDISEEILGFPRRSITCEVIVL</sequence>
<dbReference type="Gene3D" id="3.80.10.10">
    <property type="entry name" value="Ribonuclease Inhibitor"/>
    <property type="match status" value="1"/>
</dbReference>
<comment type="caution">
    <text evidence="2">The sequence shown here is derived from an EMBL/GenBank/DDBJ whole genome shotgun (WGS) entry which is preliminary data.</text>
</comment>
<protein>
    <recommendedName>
        <fullName evidence="1">F-box domain-containing protein</fullName>
    </recommendedName>
</protein>
<dbReference type="Pfam" id="PF08387">
    <property type="entry name" value="FBD"/>
    <property type="match status" value="1"/>
</dbReference>
<dbReference type="PANTHER" id="PTHR31900:SF25">
    <property type="entry name" value="FBD DOMAIN-CONTAINING PROTEIN"/>
    <property type="match status" value="1"/>
</dbReference>
<accession>A0A6D2IQI4</accession>
<dbReference type="InterPro" id="IPR032675">
    <property type="entry name" value="LRR_dom_sf"/>
</dbReference>
<dbReference type="SMART" id="SM00579">
    <property type="entry name" value="FBD"/>
    <property type="match status" value="1"/>
</dbReference>
<dbReference type="SUPFAM" id="SSF52047">
    <property type="entry name" value="RNI-like"/>
    <property type="match status" value="1"/>
</dbReference>
<dbReference type="InterPro" id="IPR001810">
    <property type="entry name" value="F-box_dom"/>
</dbReference>
<dbReference type="InterPro" id="IPR055411">
    <property type="entry name" value="LRR_FXL15/At3g58940/PEG3-like"/>
</dbReference>
<name>A0A6D2IQI4_9BRAS</name>
<dbReference type="AlphaFoldDB" id="A0A6D2IQI4"/>
<organism evidence="2 3">
    <name type="scientific">Microthlaspi erraticum</name>
    <dbReference type="NCBI Taxonomy" id="1685480"/>
    <lineage>
        <taxon>Eukaryota</taxon>
        <taxon>Viridiplantae</taxon>
        <taxon>Streptophyta</taxon>
        <taxon>Embryophyta</taxon>
        <taxon>Tracheophyta</taxon>
        <taxon>Spermatophyta</taxon>
        <taxon>Magnoliopsida</taxon>
        <taxon>eudicotyledons</taxon>
        <taxon>Gunneridae</taxon>
        <taxon>Pentapetalae</taxon>
        <taxon>rosids</taxon>
        <taxon>malvids</taxon>
        <taxon>Brassicales</taxon>
        <taxon>Brassicaceae</taxon>
        <taxon>Coluteocarpeae</taxon>
        <taxon>Microthlaspi</taxon>
    </lineage>
</organism>
<reference evidence="2" key="1">
    <citation type="submission" date="2020-01" db="EMBL/GenBank/DDBJ databases">
        <authorList>
            <person name="Mishra B."/>
        </authorList>
    </citation>
    <scope>NUCLEOTIDE SEQUENCE [LARGE SCALE GENOMIC DNA]</scope>
</reference>
<dbReference type="CDD" id="cd22160">
    <property type="entry name" value="F-box_AtFBL13-like"/>
    <property type="match status" value="1"/>
</dbReference>
<dbReference type="Pfam" id="PF00646">
    <property type="entry name" value="F-box"/>
    <property type="match status" value="1"/>
</dbReference>
<dbReference type="Pfam" id="PF24758">
    <property type="entry name" value="LRR_At5g56370"/>
    <property type="match status" value="1"/>
</dbReference>
<dbReference type="Proteomes" id="UP000467841">
    <property type="component" value="Unassembled WGS sequence"/>
</dbReference>
<keyword evidence="3" id="KW-1185">Reference proteome</keyword>
<dbReference type="InterPro" id="IPR006566">
    <property type="entry name" value="FBD"/>
</dbReference>
<dbReference type="EMBL" id="CACVBM020001126">
    <property type="protein sequence ID" value="CAA7032712.1"/>
    <property type="molecule type" value="Genomic_DNA"/>
</dbReference>
<gene>
    <name evidence="2" type="ORF">MERR_LOCUS19947</name>
</gene>
<dbReference type="OrthoDB" id="811707at2759"/>
<dbReference type="PANTHER" id="PTHR31900">
    <property type="entry name" value="F-BOX/RNI SUPERFAMILY PROTEIN-RELATED"/>
    <property type="match status" value="1"/>
</dbReference>
<dbReference type="SUPFAM" id="SSF81383">
    <property type="entry name" value="F-box domain"/>
    <property type="match status" value="1"/>
</dbReference>
<dbReference type="PROSITE" id="PS50181">
    <property type="entry name" value="FBOX"/>
    <property type="match status" value="1"/>
</dbReference>
<feature type="domain" description="F-box" evidence="1">
    <location>
        <begin position="22"/>
        <end position="58"/>
    </location>
</feature>
<proteinExistence type="predicted"/>
<dbReference type="InterPro" id="IPR050232">
    <property type="entry name" value="FBL13/AtMIF1-like"/>
</dbReference>
<evidence type="ECO:0000313" key="3">
    <source>
        <dbReference type="Proteomes" id="UP000467841"/>
    </source>
</evidence>
<dbReference type="InterPro" id="IPR053781">
    <property type="entry name" value="F-box_AtFBL13-like"/>
</dbReference>
<evidence type="ECO:0000313" key="2">
    <source>
        <dbReference type="EMBL" id="CAA7032712.1"/>
    </source>
</evidence>